<dbReference type="GO" id="GO:0010945">
    <property type="term" value="F:coenzyme A diphosphatase activity"/>
    <property type="evidence" value="ECO:0007669"/>
    <property type="project" value="InterPro"/>
</dbReference>
<dbReference type="GO" id="GO:0046872">
    <property type="term" value="F:metal ion binding"/>
    <property type="evidence" value="ECO:0007669"/>
    <property type="project" value="UniProtKB-KW"/>
</dbReference>
<evidence type="ECO:0000313" key="8">
    <source>
        <dbReference type="EMBL" id="KIM44534.1"/>
    </source>
</evidence>
<comment type="cofactor">
    <cofactor evidence="2">
        <name>Mg(2+)</name>
        <dbReference type="ChEBI" id="CHEBI:18420"/>
    </cofactor>
</comment>
<dbReference type="PROSITE" id="PS51462">
    <property type="entry name" value="NUDIX"/>
    <property type="match status" value="1"/>
</dbReference>
<protein>
    <recommendedName>
        <fullName evidence="7">Nudix hydrolase domain-containing protein</fullName>
    </recommendedName>
</protein>
<gene>
    <name evidence="8" type="ORF">M413DRAFT_442502</name>
</gene>
<evidence type="ECO:0000256" key="1">
    <source>
        <dbReference type="ARBA" id="ARBA00001936"/>
    </source>
</evidence>
<dbReference type="EMBL" id="KN831773">
    <property type="protein sequence ID" value="KIM44534.1"/>
    <property type="molecule type" value="Genomic_DNA"/>
</dbReference>
<keyword evidence="4" id="KW-0378">Hydrolase</keyword>
<dbReference type="HOGENOM" id="CLU_076940_0_0_1"/>
<evidence type="ECO:0000313" key="9">
    <source>
        <dbReference type="Proteomes" id="UP000053424"/>
    </source>
</evidence>
<evidence type="ECO:0000256" key="3">
    <source>
        <dbReference type="ARBA" id="ARBA00022723"/>
    </source>
</evidence>
<keyword evidence="6" id="KW-0464">Manganese</keyword>
<evidence type="ECO:0000256" key="6">
    <source>
        <dbReference type="ARBA" id="ARBA00023211"/>
    </source>
</evidence>
<dbReference type="Gene3D" id="3.90.79.10">
    <property type="entry name" value="Nucleoside Triphosphate Pyrophosphohydrolase"/>
    <property type="match status" value="1"/>
</dbReference>
<dbReference type="AlphaFoldDB" id="A0A0C3CK90"/>
<dbReference type="SUPFAM" id="SSF55811">
    <property type="entry name" value="Nudix"/>
    <property type="match status" value="1"/>
</dbReference>
<dbReference type="CDD" id="cd03426">
    <property type="entry name" value="NUDIX_CoAse_Nudt7"/>
    <property type="match status" value="1"/>
</dbReference>
<accession>A0A0C3CK90</accession>
<dbReference type="Proteomes" id="UP000053424">
    <property type="component" value="Unassembled WGS sequence"/>
</dbReference>
<proteinExistence type="predicted"/>
<dbReference type="GO" id="GO:0015938">
    <property type="term" value="P:coenzyme A catabolic process"/>
    <property type="evidence" value="ECO:0007669"/>
    <property type="project" value="TreeGrafter"/>
</dbReference>
<keyword evidence="3" id="KW-0479">Metal-binding</keyword>
<dbReference type="STRING" id="686832.A0A0C3CK90"/>
<sequence>MSLHRATSALASSALISLTSPITPSTLQTLRNVLNRTPNASKNAITDTSLKSRHAAVLIPFCNVAGEPGILLEVRAKGLRSHSGELSFPGGRVDDTDESLISAALRETHEELGINPRRVEVLGEIGPPEMNLRGDMKVWPFVGFVHAADEKGLLPDEPFPSLDMDTLRSQVSPAEVATTIHLPLKFFAFPTRIRTSTFRGQQPYLVVDVTDLVQSALTDDATVTTNTSEEGETTSCRIEVWGLTGWYLSTLMKVLQVYR</sequence>
<evidence type="ECO:0000259" key="7">
    <source>
        <dbReference type="PROSITE" id="PS51462"/>
    </source>
</evidence>
<dbReference type="InterPro" id="IPR000086">
    <property type="entry name" value="NUDIX_hydrolase_dom"/>
</dbReference>
<organism evidence="8 9">
    <name type="scientific">Hebeloma cylindrosporum</name>
    <dbReference type="NCBI Taxonomy" id="76867"/>
    <lineage>
        <taxon>Eukaryota</taxon>
        <taxon>Fungi</taxon>
        <taxon>Dikarya</taxon>
        <taxon>Basidiomycota</taxon>
        <taxon>Agaricomycotina</taxon>
        <taxon>Agaricomycetes</taxon>
        <taxon>Agaricomycetidae</taxon>
        <taxon>Agaricales</taxon>
        <taxon>Agaricineae</taxon>
        <taxon>Hymenogastraceae</taxon>
        <taxon>Hebeloma</taxon>
    </lineage>
</organism>
<dbReference type="InterPro" id="IPR015797">
    <property type="entry name" value="NUDIX_hydrolase-like_dom_sf"/>
</dbReference>
<comment type="cofactor">
    <cofactor evidence="1">
        <name>Mn(2+)</name>
        <dbReference type="ChEBI" id="CHEBI:29035"/>
    </cofactor>
</comment>
<feature type="domain" description="Nudix hydrolase" evidence="7">
    <location>
        <begin position="52"/>
        <end position="188"/>
    </location>
</feature>
<name>A0A0C3CK90_HEBCY</name>
<dbReference type="OrthoDB" id="206213at2759"/>
<evidence type="ECO:0000256" key="4">
    <source>
        <dbReference type="ARBA" id="ARBA00022801"/>
    </source>
</evidence>
<keyword evidence="9" id="KW-1185">Reference proteome</keyword>
<evidence type="ECO:0000256" key="5">
    <source>
        <dbReference type="ARBA" id="ARBA00022842"/>
    </source>
</evidence>
<dbReference type="PANTHER" id="PTHR12992">
    <property type="entry name" value="NUDIX HYDROLASE"/>
    <property type="match status" value="1"/>
</dbReference>
<dbReference type="PANTHER" id="PTHR12992:SF24">
    <property type="entry name" value="PEROXISOMAL COENZYME A DIPHOSPHATASE NUDT7"/>
    <property type="match status" value="1"/>
</dbReference>
<reference evidence="8 9" key="1">
    <citation type="submission" date="2014-04" db="EMBL/GenBank/DDBJ databases">
        <authorList>
            <consortium name="DOE Joint Genome Institute"/>
            <person name="Kuo A."/>
            <person name="Gay G."/>
            <person name="Dore J."/>
            <person name="Kohler A."/>
            <person name="Nagy L.G."/>
            <person name="Floudas D."/>
            <person name="Copeland A."/>
            <person name="Barry K.W."/>
            <person name="Cichocki N."/>
            <person name="Veneault-Fourrey C."/>
            <person name="LaButti K."/>
            <person name="Lindquist E.A."/>
            <person name="Lipzen A."/>
            <person name="Lundell T."/>
            <person name="Morin E."/>
            <person name="Murat C."/>
            <person name="Sun H."/>
            <person name="Tunlid A."/>
            <person name="Henrissat B."/>
            <person name="Grigoriev I.V."/>
            <person name="Hibbett D.S."/>
            <person name="Martin F."/>
            <person name="Nordberg H.P."/>
            <person name="Cantor M.N."/>
            <person name="Hua S.X."/>
        </authorList>
    </citation>
    <scope>NUCLEOTIDE SEQUENCE [LARGE SCALE GENOMIC DNA]</scope>
    <source>
        <strain evidence="9">h7</strain>
    </source>
</reference>
<evidence type="ECO:0000256" key="2">
    <source>
        <dbReference type="ARBA" id="ARBA00001946"/>
    </source>
</evidence>
<dbReference type="Pfam" id="PF00293">
    <property type="entry name" value="NUDIX"/>
    <property type="match status" value="1"/>
</dbReference>
<keyword evidence="5" id="KW-0460">Magnesium</keyword>
<dbReference type="InterPro" id="IPR045121">
    <property type="entry name" value="CoAse"/>
</dbReference>
<reference evidence="9" key="2">
    <citation type="submission" date="2015-01" db="EMBL/GenBank/DDBJ databases">
        <title>Evolutionary Origins and Diversification of the Mycorrhizal Mutualists.</title>
        <authorList>
            <consortium name="DOE Joint Genome Institute"/>
            <consortium name="Mycorrhizal Genomics Consortium"/>
            <person name="Kohler A."/>
            <person name="Kuo A."/>
            <person name="Nagy L.G."/>
            <person name="Floudas D."/>
            <person name="Copeland A."/>
            <person name="Barry K.W."/>
            <person name="Cichocki N."/>
            <person name="Veneault-Fourrey C."/>
            <person name="LaButti K."/>
            <person name="Lindquist E.A."/>
            <person name="Lipzen A."/>
            <person name="Lundell T."/>
            <person name="Morin E."/>
            <person name="Murat C."/>
            <person name="Riley R."/>
            <person name="Ohm R."/>
            <person name="Sun H."/>
            <person name="Tunlid A."/>
            <person name="Henrissat B."/>
            <person name="Grigoriev I.V."/>
            <person name="Hibbett D.S."/>
            <person name="Martin F."/>
        </authorList>
    </citation>
    <scope>NUCLEOTIDE SEQUENCE [LARGE SCALE GENOMIC DNA]</scope>
    <source>
        <strain evidence="9">h7</strain>
    </source>
</reference>